<dbReference type="Gene3D" id="1.20.58.320">
    <property type="entry name" value="TPR-like"/>
    <property type="match status" value="1"/>
</dbReference>
<dbReference type="SUPFAM" id="SSF52402">
    <property type="entry name" value="Adenine nucleotide alpha hydrolases-like"/>
    <property type="match status" value="1"/>
</dbReference>
<reference evidence="8" key="1">
    <citation type="journal article" date="2020" name="Nature">
        <title>Giant virus diversity and host interactions through global metagenomics.</title>
        <authorList>
            <person name="Schulz F."/>
            <person name="Roux S."/>
            <person name="Paez-Espino D."/>
            <person name="Jungbluth S."/>
            <person name="Walsh D.A."/>
            <person name="Denef V.J."/>
            <person name="McMahon K.D."/>
            <person name="Konstantinidis K.T."/>
            <person name="Eloe-Fadrosh E.A."/>
            <person name="Kyrpides N.C."/>
            <person name="Woyke T."/>
        </authorList>
    </citation>
    <scope>NUCLEOTIDE SEQUENCE</scope>
    <source>
        <strain evidence="8">GVMAG-S-1040241-154</strain>
    </source>
</reference>
<dbReference type="InterPro" id="IPR012094">
    <property type="entry name" value="tRNA_Ile_lys_synt"/>
</dbReference>
<keyword evidence="5" id="KW-0067">ATP-binding</keyword>
<evidence type="ECO:0000259" key="7">
    <source>
        <dbReference type="Pfam" id="PF01171"/>
    </source>
</evidence>
<dbReference type="Pfam" id="PF01171">
    <property type="entry name" value="ATP_bind_3"/>
    <property type="match status" value="1"/>
</dbReference>
<comment type="catalytic activity">
    <reaction evidence="6">
        <text>cytidine(34) in tRNA(Ile2) + L-lysine + ATP = lysidine(34) in tRNA(Ile2) + AMP + diphosphate + H(+)</text>
        <dbReference type="Rhea" id="RHEA:43744"/>
        <dbReference type="Rhea" id="RHEA-COMP:10625"/>
        <dbReference type="Rhea" id="RHEA-COMP:10670"/>
        <dbReference type="ChEBI" id="CHEBI:15378"/>
        <dbReference type="ChEBI" id="CHEBI:30616"/>
        <dbReference type="ChEBI" id="CHEBI:32551"/>
        <dbReference type="ChEBI" id="CHEBI:33019"/>
        <dbReference type="ChEBI" id="CHEBI:82748"/>
        <dbReference type="ChEBI" id="CHEBI:83665"/>
        <dbReference type="ChEBI" id="CHEBI:456215"/>
        <dbReference type="EC" id="6.3.4.19"/>
    </reaction>
</comment>
<dbReference type="Gene3D" id="3.40.50.620">
    <property type="entry name" value="HUPs"/>
    <property type="match status" value="1"/>
</dbReference>
<dbReference type="HAMAP" id="MF_01161">
    <property type="entry name" value="tRNA_Ile_lys_synt"/>
    <property type="match status" value="1"/>
</dbReference>
<dbReference type="NCBIfam" id="TIGR02432">
    <property type="entry name" value="lysidine_TilS_N"/>
    <property type="match status" value="1"/>
</dbReference>
<dbReference type="PANTHER" id="PTHR43033:SF3">
    <property type="entry name" value="TRNA(ILE)-LYSIDINE SYNTHETASE"/>
    <property type="match status" value="1"/>
</dbReference>
<dbReference type="EC" id="6.3.4.19" evidence="1"/>
<evidence type="ECO:0000256" key="2">
    <source>
        <dbReference type="ARBA" id="ARBA00022598"/>
    </source>
</evidence>
<dbReference type="InterPro" id="IPR012795">
    <property type="entry name" value="tRNA_Ile_lys_synt_N"/>
</dbReference>
<dbReference type="SUPFAM" id="SSF48452">
    <property type="entry name" value="TPR-like"/>
    <property type="match status" value="1"/>
</dbReference>
<sequence>MVIDILLELYNDWFNNKDWWFSKNEKVDTYLSDKYIGIIKDDEKFDITKYDSKIQLACVILLDQIPRHYKRIYNNNYDVFNYSKKATTICNYLIINNNINDFTIDELSFLYLPYRHIYDINMICKIINIFIYKYNNSDNSDNSDKNKCKKYIYNTLNNSFEYINLLSYDNKLEFKHFDNIDKNIFCQKSLEKYNYLYENKDSNIYKTIYNNFIKLKKNATIIVSLSGGVDSIVSLFILKDIINNSKIKCNLIALHINYNNRSESKSELDFVNYYCNLLNVKLIFRTIFEINRNMCMNNGLRDLYEDITKKIRLDMYKYGFLSNNTVYVLLGHNKDDCFENIITNIANNNNYENLSGMEIITKIDNINYWRPMLDILKNEIISFANNNNIPYLKDSTPKWSARGKIRDIIRPALCNLKNSENIISAFFDLKDHLKNSNNLINDLVLNNLVEKFNNNYSYSKNELNSFKYINISTLFFKKINIKISFKAIKEFCYYIENVLNNTSRKKIILSKCYNISLIKKDENSYYIQLHNN</sequence>
<dbReference type="InterPro" id="IPR010323">
    <property type="entry name" value="DUF924"/>
</dbReference>
<dbReference type="AlphaFoldDB" id="A0A6C0JNT1"/>
<evidence type="ECO:0000256" key="1">
    <source>
        <dbReference type="ARBA" id="ARBA00013267"/>
    </source>
</evidence>
<dbReference type="Pfam" id="PF06041">
    <property type="entry name" value="DUF924"/>
    <property type="match status" value="1"/>
</dbReference>
<evidence type="ECO:0000256" key="5">
    <source>
        <dbReference type="ARBA" id="ARBA00022840"/>
    </source>
</evidence>
<dbReference type="GO" id="GO:0032267">
    <property type="term" value="F:tRNA(Ile)-lysidine synthase activity"/>
    <property type="evidence" value="ECO:0007669"/>
    <property type="project" value="UniProtKB-EC"/>
</dbReference>
<proteinExistence type="inferred from homology"/>
<dbReference type="InterPro" id="IPR014729">
    <property type="entry name" value="Rossmann-like_a/b/a_fold"/>
</dbReference>
<keyword evidence="2" id="KW-0436">Ligase</keyword>
<evidence type="ECO:0000256" key="4">
    <source>
        <dbReference type="ARBA" id="ARBA00022741"/>
    </source>
</evidence>
<name>A0A6C0JNT1_9ZZZZ</name>
<evidence type="ECO:0000313" key="8">
    <source>
        <dbReference type="EMBL" id="QHU07382.1"/>
    </source>
</evidence>
<dbReference type="CDD" id="cd01992">
    <property type="entry name" value="TilS_N"/>
    <property type="match status" value="1"/>
</dbReference>
<accession>A0A6C0JNT1</accession>
<dbReference type="GO" id="GO:0008033">
    <property type="term" value="P:tRNA processing"/>
    <property type="evidence" value="ECO:0007669"/>
    <property type="project" value="UniProtKB-KW"/>
</dbReference>
<keyword evidence="4" id="KW-0547">Nucleotide-binding</keyword>
<dbReference type="EMBL" id="MN740684">
    <property type="protein sequence ID" value="QHU07382.1"/>
    <property type="molecule type" value="Genomic_DNA"/>
</dbReference>
<feature type="domain" description="tRNA(Ile)-lysidine/2-thiocytidine synthase N-terminal" evidence="7">
    <location>
        <begin position="221"/>
        <end position="397"/>
    </location>
</feature>
<dbReference type="GO" id="GO:0005524">
    <property type="term" value="F:ATP binding"/>
    <property type="evidence" value="ECO:0007669"/>
    <property type="project" value="UniProtKB-KW"/>
</dbReference>
<evidence type="ECO:0000256" key="6">
    <source>
        <dbReference type="ARBA" id="ARBA00048539"/>
    </source>
</evidence>
<dbReference type="InterPro" id="IPR011063">
    <property type="entry name" value="TilS/TtcA_N"/>
</dbReference>
<evidence type="ECO:0000256" key="3">
    <source>
        <dbReference type="ARBA" id="ARBA00022694"/>
    </source>
</evidence>
<dbReference type="InterPro" id="IPR011990">
    <property type="entry name" value="TPR-like_helical_dom_sf"/>
</dbReference>
<keyword evidence="3" id="KW-0819">tRNA processing</keyword>
<dbReference type="PANTHER" id="PTHR43033">
    <property type="entry name" value="TRNA(ILE)-LYSIDINE SYNTHASE-RELATED"/>
    <property type="match status" value="1"/>
</dbReference>
<protein>
    <recommendedName>
        <fullName evidence="1">tRNA(Ile)-lysidine synthetase</fullName>
        <ecNumber evidence="1">6.3.4.19</ecNumber>
    </recommendedName>
</protein>
<organism evidence="8">
    <name type="scientific">viral metagenome</name>
    <dbReference type="NCBI Taxonomy" id="1070528"/>
    <lineage>
        <taxon>unclassified sequences</taxon>
        <taxon>metagenomes</taxon>
        <taxon>organismal metagenomes</taxon>
    </lineage>
</organism>